<accession>A0A8K1CSW3</accession>
<dbReference type="InterPro" id="IPR048732">
    <property type="entry name" value="CFA69"/>
</dbReference>
<gene>
    <name evidence="3" type="ORF">Poli38472_005796</name>
</gene>
<reference evidence="3" key="1">
    <citation type="submission" date="2019-03" db="EMBL/GenBank/DDBJ databases">
        <title>Long read genome sequence of the mycoparasitic Pythium oligandrum ATCC 38472 isolated from sugarbeet rhizosphere.</title>
        <authorList>
            <person name="Gaulin E."/>
        </authorList>
    </citation>
    <scope>NUCLEOTIDE SEQUENCE</scope>
    <source>
        <strain evidence="3">ATCC 38472_TT</strain>
    </source>
</reference>
<evidence type="ECO:0000259" key="2">
    <source>
        <dbReference type="Pfam" id="PF21049"/>
    </source>
</evidence>
<dbReference type="PANTHER" id="PTHR14716:SF0">
    <property type="entry name" value="CILIA- AND FLAGELLA-ASSOCIATED PROTEIN 69"/>
    <property type="match status" value="1"/>
</dbReference>
<organism evidence="3 4">
    <name type="scientific">Pythium oligandrum</name>
    <name type="common">Mycoparasitic fungus</name>
    <dbReference type="NCBI Taxonomy" id="41045"/>
    <lineage>
        <taxon>Eukaryota</taxon>
        <taxon>Sar</taxon>
        <taxon>Stramenopiles</taxon>
        <taxon>Oomycota</taxon>
        <taxon>Peronosporomycetes</taxon>
        <taxon>Pythiales</taxon>
        <taxon>Pythiaceae</taxon>
        <taxon>Pythium</taxon>
    </lineage>
</organism>
<feature type="domain" description="Cilia- and flagella-associated protein 69 ARM repeats" evidence="2">
    <location>
        <begin position="35"/>
        <end position="199"/>
    </location>
</feature>
<feature type="domain" description="Cilia- and flagella-associated protein 69 ARM repeats" evidence="2">
    <location>
        <begin position="608"/>
        <end position="788"/>
    </location>
</feature>
<dbReference type="PANTHER" id="PTHR14716">
    <property type="entry name" value="CILIA- AND FLAGELLA-ASSOCIATED PROTEIN 69"/>
    <property type="match status" value="1"/>
</dbReference>
<feature type="region of interest" description="Disordered" evidence="1">
    <location>
        <begin position="1"/>
        <end position="28"/>
    </location>
</feature>
<name>A0A8K1CSW3_PYTOL</name>
<evidence type="ECO:0000256" key="1">
    <source>
        <dbReference type="SAM" id="MobiDB-lite"/>
    </source>
</evidence>
<evidence type="ECO:0000313" key="4">
    <source>
        <dbReference type="Proteomes" id="UP000794436"/>
    </source>
</evidence>
<dbReference type="Proteomes" id="UP000794436">
    <property type="component" value="Unassembled WGS sequence"/>
</dbReference>
<evidence type="ECO:0000313" key="3">
    <source>
        <dbReference type="EMBL" id="TMW68328.1"/>
    </source>
</evidence>
<comment type="caution">
    <text evidence="3">The sequence shown here is derived from an EMBL/GenBank/DDBJ whole genome shotgun (WGS) entry which is preliminary data.</text>
</comment>
<dbReference type="Pfam" id="PF21049">
    <property type="entry name" value="CFA69_ARM_rpt"/>
    <property type="match status" value="3"/>
</dbReference>
<proteinExistence type="predicted"/>
<dbReference type="OrthoDB" id="191673at2759"/>
<feature type="compositionally biased region" description="Basic and acidic residues" evidence="1">
    <location>
        <begin position="215"/>
        <end position="227"/>
    </location>
</feature>
<dbReference type="Gene3D" id="1.25.10.10">
    <property type="entry name" value="Leucine-rich Repeat Variant"/>
    <property type="match status" value="2"/>
</dbReference>
<keyword evidence="4" id="KW-1185">Reference proteome</keyword>
<protein>
    <recommendedName>
        <fullName evidence="2">Cilia- and flagella-associated protein 69 ARM repeats domain-containing protein</fullName>
    </recommendedName>
</protein>
<dbReference type="InterPro" id="IPR048733">
    <property type="entry name" value="CFA69_ARM_dom"/>
</dbReference>
<feature type="domain" description="Cilia- and flagella-associated protein 69 ARM repeats" evidence="2">
    <location>
        <begin position="260"/>
        <end position="555"/>
    </location>
</feature>
<sequence length="1048" mass="118093">MECARHRCSASVPPLAGPAERPPSTESTEEGFRKLFAAVADPQTQELHQRHLALTKNVLYQNELGWKLAELPLVNDLLVLLRDKVLDGVEAFDEQLLAALELCSRPFLRQKSNEEISNPTLLVGIVPTLAQLLSFHLVDVQVAAATALYQFAIGACLSRPSSKTKSNNLTEADDLRTPTRVFCQNLMEETDTIDLLVAVFHDLFPDDEEPDDELREQVSKQVSHEIRPLTPSTATDDPSGMGSELLAQRASRLDRLLFPLVELVHELSSNQRCAEVLVVTGALHYIVFLLDGIASTQDELLPLCLTTLWNVLELCEDKMKTLTTCSTRRELLIAFRLRNATYFLSNEFTLQTLLKTLERLLMQGYRRQDKEMRNECILIFMLLAKRVRSLELFHTSGLTTCLLTYATASEFARKKTNGSNSQNASSTALGSAIVADFHHYATNSDEDLEFKQSVWLLLSIICAGHEGNLHTLVQFRFLDVLLNYATMNEATQQHRKTLGATTKNPSKTASAQTYSQAQLQLLQTTALTVLNSIGGLMLEHFVEINGHRTMIEFLHARNASEEIQAAVWMLFLQLTPSERPIQDALGHLGALELALSTFQSPPSRHTFMIRRDAILVCSQLCWNNEENRRRFFAAKGVTSVVRYLEYDSAQSVLHENILVGIIEAVRACIIGHSDSELAFLRADGVLRLLDIVETAPKVIRNQALAALAEICVNPGAIPSYAAWRSERREASYSTANQMLLRIYADEEAVEDKQQQQRSESDAEWNLVSSTNQRSSAFQSITTCKSPFVIYADGTNPAEDTASMERSASPAFARLKEALKAAQTLATGSHATSPRSLFELQHDEFHPQLNLKAKIHSVLANMSFNCPQDVEMTAKELVMIEIAKEYPTFQIGEMWQNVELTLHAEGVRPIYADALYIRRQIEEAYNIAVCTKNAQQEVVSRELQGQERREQSFYEGILRQKQQEEQVEAFHRANRRQNSTMKLHLDAKRTRLEFMKKQDPTAFAAYEREMQRTIQDPPPVYMEELSSVAQKEKELRGRLSTIVTARSKY</sequence>
<dbReference type="InterPro" id="IPR011989">
    <property type="entry name" value="ARM-like"/>
</dbReference>
<dbReference type="AlphaFoldDB" id="A0A8K1CSW3"/>
<dbReference type="EMBL" id="SPLM01000002">
    <property type="protein sequence ID" value="TMW68328.1"/>
    <property type="molecule type" value="Genomic_DNA"/>
</dbReference>
<feature type="region of interest" description="Disordered" evidence="1">
    <location>
        <begin position="208"/>
        <end position="242"/>
    </location>
</feature>
<dbReference type="SUPFAM" id="SSF48371">
    <property type="entry name" value="ARM repeat"/>
    <property type="match status" value="2"/>
</dbReference>
<dbReference type="InterPro" id="IPR016024">
    <property type="entry name" value="ARM-type_fold"/>
</dbReference>